<evidence type="ECO:0000313" key="2">
    <source>
        <dbReference type="EMBL" id="MEI6001621.1"/>
    </source>
</evidence>
<name>A0ABU8J1F3_9BURK</name>
<keyword evidence="1" id="KW-0812">Transmembrane</keyword>
<keyword evidence="1" id="KW-1133">Transmembrane helix</keyword>
<feature type="transmembrane region" description="Helical" evidence="1">
    <location>
        <begin position="42"/>
        <end position="60"/>
    </location>
</feature>
<protein>
    <submittedName>
        <fullName evidence="2">Uncharacterized protein</fullName>
    </submittedName>
</protein>
<keyword evidence="3" id="KW-1185">Reference proteome</keyword>
<proteinExistence type="predicted"/>
<gene>
    <name evidence="2" type="ORF">H3V53_32005</name>
</gene>
<dbReference type="Proteomes" id="UP001386437">
    <property type="component" value="Unassembled WGS sequence"/>
</dbReference>
<dbReference type="RefSeq" id="WP_054919804.1">
    <property type="nucleotide sequence ID" value="NZ_JACFYJ010000079.1"/>
</dbReference>
<accession>A0ABU8J1F3</accession>
<reference evidence="2 3" key="1">
    <citation type="journal article" date="2022" name="Arch. Microbiol.">
        <title>Paraburkholderia bengalensis sp. nov. isolated from roots of Oryza sativa, IR64.</title>
        <authorList>
            <person name="Nag P."/>
            <person name="Mondal N."/>
            <person name="Sarkar J."/>
            <person name="Das S."/>
        </authorList>
    </citation>
    <scope>NUCLEOTIDE SEQUENCE [LARGE SCALE GENOMIC DNA]</scope>
    <source>
        <strain evidence="2 3">IR64_4_BI</strain>
    </source>
</reference>
<evidence type="ECO:0000313" key="3">
    <source>
        <dbReference type="Proteomes" id="UP001386437"/>
    </source>
</evidence>
<organism evidence="2 3">
    <name type="scientific">Paraburkholderia bengalensis</name>
    <dbReference type="NCBI Taxonomy" id="2747562"/>
    <lineage>
        <taxon>Bacteria</taxon>
        <taxon>Pseudomonadati</taxon>
        <taxon>Pseudomonadota</taxon>
        <taxon>Betaproteobacteria</taxon>
        <taxon>Burkholderiales</taxon>
        <taxon>Burkholderiaceae</taxon>
        <taxon>Paraburkholderia</taxon>
    </lineage>
</organism>
<keyword evidence="1" id="KW-0472">Membrane</keyword>
<dbReference type="EMBL" id="JACFYJ010000079">
    <property type="protein sequence ID" value="MEI6001621.1"/>
    <property type="molecule type" value="Genomic_DNA"/>
</dbReference>
<evidence type="ECO:0000256" key="1">
    <source>
        <dbReference type="SAM" id="Phobius"/>
    </source>
</evidence>
<sequence>MRSEQYDYNDFNNDPTTLPDPCYDGPCAATRQEANVLAKGSLAGYLTVGIAWLFGLEALLSDDEN</sequence>
<comment type="caution">
    <text evidence="2">The sequence shown here is derived from an EMBL/GenBank/DDBJ whole genome shotgun (WGS) entry which is preliminary data.</text>
</comment>